<evidence type="ECO:0000313" key="1">
    <source>
        <dbReference type="EMBL" id="QHS90777.1"/>
    </source>
</evidence>
<accession>A0A6C0BEP8</accession>
<reference evidence="1" key="1">
    <citation type="journal article" date="2020" name="Nature">
        <title>Giant virus diversity and host interactions through global metagenomics.</title>
        <authorList>
            <person name="Schulz F."/>
            <person name="Roux S."/>
            <person name="Paez-Espino D."/>
            <person name="Jungbluth S."/>
            <person name="Walsh D.A."/>
            <person name="Denef V.J."/>
            <person name="McMahon K.D."/>
            <person name="Konstantinidis K.T."/>
            <person name="Eloe-Fadrosh E.A."/>
            <person name="Kyrpides N.C."/>
            <person name="Woyke T."/>
        </authorList>
    </citation>
    <scope>NUCLEOTIDE SEQUENCE</scope>
    <source>
        <strain evidence="1">GVMAG-M-3300010354-11</strain>
    </source>
</reference>
<dbReference type="AlphaFoldDB" id="A0A6C0BEP8"/>
<sequence length="110" mass="12523">MANIIICKNCVHYTLRGECKVFKYIDLVTGNNRNYSAYQARYSTDMCTRDGHYYKVKDNIKENPLNIEDGLQSHVIICSTDGGCGVIANPNYIDNSSTKYDAFLNSEDEY</sequence>
<organism evidence="1">
    <name type="scientific">viral metagenome</name>
    <dbReference type="NCBI Taxonomy" id="1070528"/>
    <lineage>
        <taxon>unclassified sequences</taxon>
        <taxon>metagenomes</taxon>
        <taxon>organismal metagenomes</taxon>
    </lineage>
</organism>
<protein>
    <submittedName>
        <fullName evidence="1">Uncharacterized protein</fullName>
    </submittedName>
</protein>
<proteinExistence type="predicted"/>
<dbReference type="EMBL" id="MN739146">
    <property type="protein sequence ID" value="QHS90777.1"/>
    <property type="molecule type" value="Genomic_DNA"/>
</dbReference>
<name>A0A6C0BEP8_9ZZZZ</name>